<dbReference type="PANTHER" id="PTHR30055">
    <property type="entry name" value="HTH-TYPE TRANSCRIPTIONAL REGULATOR RUTR"/>
    <property type="match status" value="1"/>
</dbReference>
<dbReference type="PANTHER" id="PTHR30055:SF234">
    <property type="entry name" value="HTH-TYPE TRANSCRIPTIONAL REGULATOR BETI"/>
    <property type="match status" value="1"/>
</dbReference>
<evidence type="ECO:0000313" key="6">
    <source>
        <dbReference type="EMBL" id="MBY8823935.1"/>
    </source>
</evidence>
<comment type="caution">
    <text evidence="6">The sequence shown here is derived from an EMBL/GenBank/DDBJ whole genome shotgun (WGS) entry which is preliminary data.</text>
</comment>
<dbReference type="InterPro" id="IPR001647">
    <property type="entry name" value="HTH_TetR"/>
</dbReference>
<proteinExistence type="predicted"/>
<gene>
    <name evidence="6" type="ORF">K7G82_16640</name>
</gene>
<dbReference type="Pfam" id="PF13305">
    <property type="entry name" value="TetR_C_33"/>
    <property type="match status" value="1"/>
</dbReference>
<keyword evidence="3" id="KW-0804">Transcription</keyword>
<evidence type="ECO:0000256" key="1">
    <source>
        <dbReference type="ARBA" id="ARBA00023015"/>
    </source>
</evidence>
<evidence type="ECO:0000256" key="2">
    <source>
        <dbReference type="ARBA" id="ARBA00023125"/>
    </source>
</evidence>
<dbReference type="InterPro" id="IPR050109">
    <property type="entry name" value="HTH-type_TetR-like_transc_reg"/>
</dbReference>
<sequence>MADYDAKQAREQVRAATRRALIDAARAILNEDGLSGLTVRRVGERVNASAKLIYTLFGGKDGLLEAVYLDAFAGLEAMLEGGVDTLAPRQRVAAMADAYRRYALAHPDRYAVMFGDAVAGFTPSEDARRRAWRTFAALRQAIRDSNDRPDDQQTDLATRVLWAAMHGAISLELRALSGSPALADAIFDGAVSAATARYLSD</sequence>
<feature type="domain" description="HTH tetR-type" evidence="5">
    <location>
        <begin position="15"/>
        <end position="75"/>
    </location>
</feature>
<evidence type="ECO:0000313" key="7">
    <source>
        <dbReference type="Proteomes" id="UP000706039"/>
    </source>
</evidence>
<dbReference type="InterPro" id="IPR009057">
    <property type="entry name" value="Homeodomain-like_sf"/>
</dbReference>
<dbReference type="Proteomes" id="UP000706039">
    <property type="component" value="Unassembled WGS sequence"/>
</dbReference>
<name>A0ABS7PTD5_9SPHN</name>
<dbReference type="InterPro" id="IPR036271">
    <property type="entry name" value="Tet_transcr_reg_TetR-rel_C_sf"/>
</dbReference>
<reference evidence="6 7" key="1">
    <citation type="submission" date="2021-08" db="EMBL/GenBank/DDBJ databases">
        <authorList>
            <person name="Tuo L."/>
        </authorList>
    </citation>
    <scope>NUCLEOTIDE SEQUENCE [LARGE SCALE GENOMIC DNA]</scope>
    <source>
        <strain evidence="6 7">JCM 31229</strain>
    </source>
</reference>
<dbReference type="EMBL" id="JAINVV010000008">
    <property type="protein sequence ID" value="MBY8823935.1"/>
    <property type="molecule type" value="Genomic_DNA"/>
</dbReference>
<dbReference type="SUPFAM" id="SSF48498">
    <property type="entry name" value="Tetracyclin repressor-like, C-terminal domain"/>
    <property type="match status" value="1"/>
</dbReference>
<dbReference type="Gene3D" id="1.10.357.10">
    <property type="entry name" value="Tetracycline Repressor, domain 2"/>
    <property type="match status" value="1"/>
</dbReference>
<feature type="DNA-binding region" description="H-T-H motif" evidence="4">
    <location>
        <begin position="38"/>
        <end position="57"/>
    </location>
</feature>
<dbReference type="PROSITE" id="PS50977">
    <property type="entry name" value="HTH_TETR_2"/>
    <property type="match status" value="1"/>
</dbReference>
<evidence type="ECO:0000256" key="4">
    <source>
        <dbReference type="PROSITE-ProRule" id="PRU00335"/>
    </source>
</evidence>
<dbReference type="Pfam" id="PF00440">
    <property type="entry name" value="TetR_N"/>
    <property type="match status" value="1"/>
</dbReference>
<organism evidence="6 7">
    <name type="scientific">Sphingomonas colocasiae</name>
    <dbReference type="NCBI Taxonomy" id="1848973"/>
    <lineage>
        <taxon>Bacteria</taxon>
        <taxon>Pseudomonadati</taxon>
        <taxon>Pseudomonadota</taxon>
        <taxon>Alphaproteobacteria</taxon>
        <taxon>Sphingomonadales</taxon>
        <taxon>Sphingomonadaceae</taxon>
        <taxon>Sphingomonas</taxon>
    </lineage>
</organism>
<keyword evidence="1" id="KW-0805">Transcription regulation</keyword>
<dbReference type="RefSeq" id="WP_222991040.1">
    <property type="nucleotide sequence ID" value="NZ_JAINVV010000008.1"/>
</dbReference>
<keyword evidence="7" id="KW-1185">Reference proteome</keyword>
<keyword evidence="2 4" id="KW-0238">DNA-binding</keyword>
<accession>A0ABS7PTD5</accession>
<dbReference type="SUPFAM" id="SSF46689">
    <property type="entry name" value="Homeodomain-like"/>
    <property type="match status" value="1"/>
</dbReference>
<protein>
    <submittedName>
        <fullName evidence="6">TetR/AcrR family transcriptional regulator</fullName>
    </submittedName>
</protein>
<dbReference type="InterPro" id="IPR025996">
    <property type="entry name" value="MT1864/Rv1816-like_C"/>
</dbReference>
<evidence type="ECO:0000256" key="3">
    <source>
        <dbReference type="ARBA" id="ARBA00023163"/>
    </source>
</evidence>
<evidence type="ECO:0000259" key="5">
    <source>
        <dbReference type="PROSITE" id="PS50977"/>
    </source>
</evidence>